<dbReference type="Gene3D" id="1.10.287.760">
    <property type="entry name" value="YqgQ-like"/>
    <property type="match status" value="1"/>
</dbReference>
<dbReference type="SUPFAM" id="SSF158379">
    <property type="entry name" value="YqgQ-like"/>
    <property type="match status" value="1"/>
</dbReference>
<dbReference type="EMBL" id="FOHE01000002">
    <property type="protein sequence ID" value="SES83671.1"/>
    <property type="molecule type" value="Genomic_DNA"/>
</dbReference>
<dbReference type="InterPro" id="IPR023164">
    <property type="entry name" value="YqgQ-like_sf"/>
</dbReference>
<accession>A0A1H9ZPQ4</accession>
<evidence type="ECO:0000313" key="2">
    <source>
        <dbReference type="Proteomes" id="UP000198618"/>
    </source>
</evidence>
<name>A0A1H9ZPQ4_9BACI</name>
<dbReference type="AlphaFoldDB" id="A0A1H9ZPQ4"/>
<reference evidence="1 2" key="1">
    <citation type="submission" date="2016-10" db="EMBL/GenBank/DDBJ databases">
        <authorList>
            <person name="de Groot N.N."/>
        </authorList>
    </citation>
    <scope>NUCLEOTIDE SEQUENCE [LARGE SCALE GENOMIC DNA]</scope>
    <source>
        <strain evidence="1 2">IBRC-M 10780</strain>
    </source>
</reference>
<dbReference type="RefSeq" id="WP_090867170.1">
    <property type="nucleotide sequence ID" value="NZ_FOHE01000002.1"/>
</dbReference>
<dbReference type="Proteomes" id="UP000198618">
    <property type="component" value="Unassembled WGS sequence"/>
</dbReference>
<evidence type="ECO:0000313" key="1">
    <source>
        <dbReference type="EMBL" id="SES83671.1"/>
    </source>
</evidence>
<dbReference type="InterPro" id="IPR009256">
    <property type="entry name" value="YqgQ-like"/>
</dbReference>
<sequence length="64" mass="7839">MNSFYDVQQLLKRFGIFIYLGDRMSDLELMEMELKELYSSKLIYVEDYQKALLVLRREKRLLNK</sequence>
<organism evidence="1 2">
    <name type="scientific">Oceanobacillus limi</name>
    <dbReference type="NCBI Taxonomy" id="930131"/>
    <lineage>
        <taxon>Bacteria</taxon>
        <taxon>Bacillati</taxon>
        <taxon>Bacillota</taxon>
        <taxon>Bacilli</taxon>
        <taxon>Bacillales</taxon>
        <taxon>Bacillaceae</taxon>
        <taxon>Oceanobacillus</taxon>
    </lineage>
</organism>
<gene>
    <name evidence="1" type="ORF">SAMN05216389_102398</name>
</gene>
<proteinExistence type="predicted"/>
<dbReference type="STRING" id="930131.SAMN05216389_102398"/>
<keyword evidence="2" id="KW-1185">Reference proteome</keyword>
<protein>
    <submittedName>
        <fullName evidence="1">Uncharacterized protein YqgQ</fullName>
    </submittedName>
</protein>
<dbReference type="Pfam" id="PF06014">
    <property type="entry name" value="YqgQ-like"/>
    <property type="match status" value="1"/>
</dbReference>